<evidence type="ECO:0000259" key="5">
    <source>
        <dbReference type="PROSITE" id="PS50931"/>
    </source>
</evidence>
<dbReference type="Gene3D" id="1.10.10.10">
    <property type="entry name" value="Winged helix-like DNA-binding domain superfamily/Winged helix DNA-binding domain"/>
    <property type="match status" value="1"/>
</dbReference>
<evidence type="ECO:0000256" key="3">
    <source>
        <dbReference type="ARBA" id="ARBA00023125"/>
    </source>
</evidence>
<dbReference type="Pfam" id="PF03466">
    <property type="entry name" value="LysR_substrate"/>
    <property type="match status" value="1"/>
</dbReference>
<name>A1WN33_VEREI</name>
<dbReference type="Proteomes" id="UP000000374">
    <property type="component" value="Chromosome"/>
</dbReference>
<dbReference type="Pfam" id="PF00126">
    <property type="entry name" value="HTH_1"/>
    <property type="match status" value="1"/>
</dbReference>
<dbReference type="AlphaFoldDB" id="A1WN33"/>
<sequence length="311" mass="34431">MSISIRTLQYFNAVAETGSISAAMQTLDISQAAITEAIQRLEAHLGSMLFRRHARGMALTHAGHEFLRHSHLILNAVSSAENALAVRPDAMTGELSIGAVSPLMGYYLPGLLERFRRSFPRVTVRIIEESGSTIEHLIVNGEIDVALTLTSHLENHHAFHTLQLVRSPWHLWLPTGHRLVGAKPVTLRELHNEAVIVLRNDELERTTGDLWLRESVRPRIVAKTRSVEAVRSLVATGNGICVLPEVLFRQWSSEGLRLIAQPLRNEPATLELGLIWRRGAKVSAAISAFTTTASNYSVPQFHSPAHQAKRG</sequence>
<protein>
    <submittedName>
        <fullName evidence="6">Transcriptional regulator, LysR family</fullName>
    </submittedName>
</protein>
<evidence type="ECO:0000313" key="6">
    <source>
        <dbReference type="EMBL" id="ABM59040.1"/>
    </source>
</evidence>
<organism evidence="6 7">
    <name type="scientific">Verminephrobacter eiseniae (strain EF01-2)</name>
    <dbReference type="NCBI Taxonomy" id="391735"/>
    <lineage>
        <taxon>Bacteria</taxon>
        <taxon>Pseudomonadati</taxon>
        <taxon>Pseudomonadota</taxon>
        <taxon>Betaproteobacteria</taxon>
        <taxon>Burkholderiales</taxon>
        <taxon>Comamonadaceae</taxon>
        <taxon>Verminephrobacter</taxon>
    </lineage>
</organism>
<dbReference type="KEGG" id="vei:Veis_3310"/>
<dbReference type="RefSeq" id="WP_011811032.1">
    <property type="nucleotide sequence ID" value="NC_008786.1"/>
</dbReference>
<dbReference type="Gene3D" id="3.40.190.10">
    <property type="entry name" value="Periplasmic binding protein-like II"/>
    <property type="match status" value="2"/>
</dbReference>
<dbReference type="PANTHER" id="PTHR30419">
    <property type="entry name" value="HTH-TYPE TRANSCRIPTIONAL REGULATOR YBHD"/>
    <property type="match status" value="1"/>
</dbReference>
<dbReference type="GO" id="GO:0003677">
    <property type="term" value="F:DNA binding"/>
    <property type="evidence" value="ECO:0007669"/>
    <property type="project" value="UniProtKB-KW"/>
</dbReference>
<dbReference type="FunFam" id="1.10.10.10:FF:000001">
    <property type="entry name" value="LysR family transcriptional regulator"/>
    <property type="match status" value="1"/>
</dbReference>
<accession>A1WN33</accession>
<keyword evidence="4" id="KW-0804">Transcription</keyword>
<dbReference type="InterPro" id="IPR000847">
    <property type="entry name" value="LysR_HTH_N"/>
</dbReference>
<keyword evidence="7" id="KW-1185">Reference proteome</keyword>
<reference evidence="7" key="1">
    <citation type="submission" date="2006-12" db="EMBL/GenBank/DDBJ databases">
        <title>Complete sequence of chromosome 1 of Verminephrobacter eiseniae EF01-2.</title>
        <authorList>
            <person name="Copeland A."/>
            <person name="Lucas S."/>
            <person name="Lapidus A."/>
            <person name="Barry K."/>
            <person name="Detter J.C."/>
            <person name="Glavina del Rio T."/>
            <person name="Dalin E."/>
            <person name="Tice H."/>
            <person name="Pitluck S."/>
            <person name="Chertkov O."/>
            <person name="Brettin T."/>
            <person name="Bruce D."/>
            <person name="Han C."/>
            <person name="Tapia R."/>
            <person name="Gilna P."/>
            <person name="Schmutz J."/>
            <person name="Larimer F."/>
            <person name="Land M."/>
            <person name="Hauser L."/>
            <person name="Kyrpides N."/>
            <person name="Kim E."/>
            <person name="Stahl D."/>
            <person name="Richardson P."/>
        </authorList>
    </citation>
    <scope>NUCLEOTIDE SEQUENCE [LARGE SCALE GENOMIC DNA]</scope>
    <source>
        <strain evidence="7">EF01-2</strain>
    </source>
</reference>
<keyword evidence="2" id="KW-0805">Transcription regulation</keyword>
<dbReference type="HOGENOM" id="CLU_039613_6_4_4"/>
<dbReference type="InterPro" id="IPR036388">
    <property type="entry name" value="WH-like_DNA-bd_sf"/>
</dbReference>
<dbReference type="InterPro" id="IPR050950">
    <property type="entry name" value="HTH-type_LysR_regulators"/>
</dbReference>
<dbReference type="GO" id="GO:0005829">
    <property type="term" value="C:cytosol"/>
    <property type="evidence" value="ECO:0007669"/>
    <property type="project" value="TreeGrafter"/>
</dbReference>
<dbReference type="GO" id="GO:0003700">
    <property type="term" value="F:DNA-binding transcription factor activity"/>
    <property type="evidence" value="ECO:0007669"/>
    <property type="project" value="InterPro"/>
</dbReference>
<dbReference type="EMBL" id="CP000542">
    <property type="protein sequence ID" value="ABM59040.1"/>
    <property type="molecule type" value="Genomic_DNA"/>
</dbReference>
<dbReference type="PROSITE" id="PS50931">
    <property type="entry name" value="HTH_LYSR"/>
    <property type="match status" value="1"/>
</dbReference>
<keyword evidence="3" id="KW-0238">DNA-binding</keyword>
<dbReference type="CDD" id="cd08412">
    <property type="entry name" value="PBP2_PAO1_like"/>
    <property type="match status" value="1"/>
</dbReference>
<feature type="domain" description="HTH lysR-type" evidence="5">
    <location>
        <begin position="3"/>
        <end position="60"/>
    </location>
</feature>
<evidence type="ECO:0000256" key="2">
    <source>
        <dbReference type="ARBA" id="ARBA00023015"/>
    </source>
</evidence>
<dbReference type="PRINTS" id="PR00039">
    <property type="entry name" value="HTHLYSR"/>
</dbReference>
<dbReference type="GeneID" id="76461754"/>
<dbReference type="SUPFAM" id="SSF46785">
    <property type="entry name" value="Winged helix' DNA-binding domain"/>
    <property type="match status" value="1"/>
</dbReference>
<evidence type="ECO:0000313" key="7">
    <source>
        <dbReference type="Proteomes" id="UP000000374"/>
    </source>
</evidence>
<dbReference type="eggNOG" id="COG0583">
    <property type="taxonomic scope" value="Bacteria"/>
</dbReference>
<gene>
    <name evidence="6" type="ordered locus">Veis_3310</name>
</gene>
<dbReference type="InterPro" id="IPR036390">
    <property type="entry name" value="WH_DNA-bd_sf"/>
</dbReference>
<evidence type="ECO:0000256" key="4">
    <source>
        <dbReference type="ARBA" id="ARBA00023163"/>
    </source>
</evidence>
<dbReference type="InterPro" id="IPR005119">
    <property type="entry name" value="LysR_subst-bd"/>
</dbReference>
<proteinExistence type="inferred from homology"/>
<dbReference type="STRING" id="391735.Veis_3310"/>
<evidence type="ECO:0000256" key="1">
    <source>
        <dbReference type="ARBA" id="ARBA00009437"/>
    </source>
</evidence>
<dbReference type="OrthoDB" id="8679465at2"/>
<comment type="similarity">
    <text evidence="1">Belongs to the LysR transcriptional regulatory family.</text>
</comment>
<dbReference type="SUPFAM" id="SSF53850">
    <property type="entry name" value="Periplasmic binding protein-like II"/>
    <property type="match status" value="1"/>
</dbReference>